<dbReference type="EMBL" id="JAVDWA010000003">
    <property type="protein sequence ID" value="MDR7073512.1"/>
    <property type="molecule type" value="Genomic_DNA"/>
</dbReference>
<feature type="domain" description="Alpha-glycerophosphate oxidase C-terminal" evidence="12">
    <location>
        <begin position="405"/>
        <end position="534"/>
    </location>
</feature>
<keyword evidence="6" id="KW-0285">Flavoprotein</keyword>
<dbReference type="InterPro" id="IPR036188">
    <property type="entry name" value="FAD/NAD-bd_sf"/>
</dbReference>
<evidence type="ECO:0000256" key="4">
    <source>
        <dbReference type="ARBA" id="ARBA00013029"/>
    </source>
</evidence>
<dbReference type="SUPFAM" id="SSF51905">
    <property type="entry name" value="FAD/NAD(P)-binding domain"/>
    <property type="match status" value="1"/>
</dbReference>
<evidence type="ECO:0000256" key="8">
    <source>
        <dbReference type="ARBA" id="ARBA00022827"/>
    </source>
</evidence>
<dbReference type="SUPFAM" id="SSF54373">
    <property type="entry name" value="FAD-linked reductases, C-terminal domain"/>
    <property type="match status" value="1"/>
</dbReference>
<dbReference type="GO" id="GO:0004368">
    <property type="term" value="F:glycerol-3-phosphate dehydrogenase (quinone) activity"/>
    <property type="evidence" value="ECO:0007669"/>
    <property type="project" value="UniProtKB-EC"/>
</dbReference>
<evidence type="ECO:0000256" key="5">
    <source>
        <dbReference type="ARBA" id="ARBA00017956"/>
    </source>
</evidence>
<dbReference type="InterPro" id="IPR038299">
    <property type="entry name" value="DAO_C_sf"/>
</dbReference>
<gene>
    <name evidence="13" type="ORF">J2X07_002498</name>
</gene>
<comment type="catalytic activity">
    <reaction evidence="10">
        <text>a quinone + sn-glycerol 3-phosphate = dihydroxyacetone phosphate + a quinol</text>
        <dbReference type="Rhea" id="RHEA:18977"/>
        <dbReference type="ChEBI" id="CHEBI:24646"/>
        <dbReference type="ChEBI" id="CHEBI:57597"/>
        <dbReference type="ChEBI" id="CHEBI:57642"/>
        <dbReference type="ChEBI" id="CHEBI:132124"/>
        <dbReference type="EC" id="1.1.5.3"/>
    </reaction>
</comment>
<dbReference type="Pfam" id="PF16901">
    <property type="entry name" value="DAO_C"/>
    <property type="match status" value="1"/>
</dbReference>
<dbReference type="PRINTS" id="PR01001">
    <property type="entry name" value="FADG3PDH"/>
</dbReference>
<dbReference type="EC" id="1.1.5.3" evidence="4"/>
<comment type="pathway">
    <text evidence="2">Polyol metabolism; glycerol degradation via glycerol kinase pathway; glycerone phosphate from sn-glycerol 3-phosphate (aerobic route): step 1/1.</text>
</comment>
<organism evidence="13 14">
    <name type="scientific">Fictibacillus barbaricus</name>
    <dbReference type="NCBI Taxonomy" id="182136"/>
    <lineage>
        <taxon>Bacteria</taxon>
        <taxon>Bacillati</taxon>
        <taxon>Bacillota</taxon>
        <taxon>Bacilli</taxon>
        <taxon>Bacillales</taxon>
        <taxon>Fictibacillaceae</taxon>
        <taxon>Fictibacillus</taxon>
    </lineage>
</organism>
<dbReference type="PANTHER" id="PTHR11985:SF35">
    <property type="entry name" value="ANAEROBIC GLYCEROL-3-PHOSPHATE DEHYDROGENASE SUBUNIT A"/>
    <property type="match status" value="1"/>
</dbReference>
<evidence type="ECO:0000259" key="12">
    <source>
        <dbReference type="Pfam" id="PF16901"/>
    </source>
</evidence>
<proteinExistence type="inferred from homology"/>
<accession>A0ABU1U240</accession>
<sequence length="554" mass="62053">MASAFSTYKRQETIQNLKQKKLDLLVIGGGVTGAGILLDAQTRGMKVGLVEMQDFAAGTSSRSTKLVHGGLRYLKQFEIKLVAEVGKERAVVYENAPHVTTPEWMLLPIYKNGTFGKFSTSIGLKVYDFLAGVKRKERRKMLSASDTLKHEPLLKKRGLLGGGYYVEYKTDDARLTLEIMKEAVSRGASAVNYTKVTGFIYDGKKVIGAKVQDQLTGETHEIYAKKIVNATGPWVDMLREEDRSKTGKEIHHTKGIHLVIDGSKFPLKQAVYFDTEDGRMAFAIPRAGKTYVGTTDTDYKGDLANPGMTEEDLNYVLDAIHFMFPDVKITRDDVESSWSGLRPLIHEPKKGPSEISRKDEVFHSPSGLLTIAGGKLTGYRKMAEKVVDIVRDQLNDEDDTKFPDCRTEHMELSGGKMGGSENFADFFRSKVQEGIGLGLEEAKASELVQRYGTNIDVVYGFLKERGEEAKAYNIPRSLYASLLYALDYEMASTPSDFLIRRISALYFDIDTVYKWKEGVINCMADKLSWTEDQKHEHAEAFEEQLRLSIEAMKA</sequence>
<keyword evidence="7" id="KW-0319">Glycerol metabolism</keyword>
<dbReference type="Pfam" id="PF01266">
    <property type="entry name" value="DAO"/>
    <property type="match status" value="1"/>
</dbReference>
<dbReference type="PROSITE" id="PS00978">
    <property type="entry name" value="FAD_G3PDH_2"/>
    <property type="match status" value="1"/>
</dbReference>
<evidence type="ECO:0000313" key="13">
    <source>
        <dbReference type="EMBL" id="MDR7073512.1"/>
    </source>
</evidence>
<name>A0ABU1U240_9BACL</name>
<dbReference type="RefSeq" id="WP_310258995.1">
    <property type="nucleotide sequence ID" value="NZ_JAVDWA010000003.1"/>
</dbReference>
<keyword evidence="14" id="KW-1185">Reference proteome</keyword>
<evidence type="ECO:0000256" key="9">
    <source>
        <dbReference type="ARBA" id="ARBA00023002"/>
    </source>
</evidence>
<evidence type="ECO:0000256" key="10">
    <source>
        <dbReference type="ARBA" id="ARBA00049055"/>
    </source>
</evidence>
<comment type="cofactor">
    <cofactor evidence="1">
        <name>FAD</name>
        <dbReference type="ChEBI" id="CHEBI:57692"/>
    </cofactor>
</comment>
<dbReference type="Gene3D" id="1.10.8.870">
    <property type="entry name" value="Alpha-glycerophosphate oxidase, cap domain"/>
    <property type="match status" value="1"/>
</dbReference>
<keyword evidence="8" id="KW-0274">FAD</keyword>
<evidence type="ECO:0000313" key="14">
    <source>
        <dbReference type="Proteomes" id="UP001258181"/>
    </source>
</evidence>
<comment type="similarity">
    <text evidence="3">Belongs to the FAD-dependent glycerol-3-phosphate dehydrogenase family.</text>
</comment>
<comment type="caution">
    <text evidence="13">The sequence shown here is derived from an EMBL/GenBank/DDBJ whole genome shotgun (WGS) entry which is preliminary data.</text>
</comment>
<evidence type="ECO:0000256" key="2">
    <source>
        <dbReference type="ARBA" id="ARBA00004977"/>
    </source>
</evidence>
<protein>
    <recommendedName>
        <fullName evidence="5">Aerobic glycerol-3-phosphate dehydrogenase</fullName>
        <ecNumber evidence="4">1.1.5.3</ecNumber>
    </recommendedName>
</protein>
<dbReference type="InterPro" id="IPR000447">
    <property type="entry name" value="G3P_DH_FAD-dep"/>
</dbReference>
<feature type="domain" description="FAD dependent oxidoreductase" evidence="11">
    <location>
        <begin position="23"/>
        <end position="378"/>
    </location>
</feature>
<keyword evidence="9 13" id="KW-0560">Oxidoreductase</keyword>
<dbReference type="InterPro" id="IPR006076">
    <property type="entry name" value="FAD-dep_OxRdtase"/>
</dbReference>
<evidence type="ECO:0000256" key="6">
    <source>
        <dbReference type="ARBA" id="ARBA00022630"/>
    </source>
</evidence>
<evidence type="ECO:0000256" key="1">
    <source>
        <dbReference type="ARBA" id="ARBA00001974"/>
    </source>
</evidence>
<dbReference type="Gene3D" id="3.50.50.60">
    <property type="entry name" value="FAD/NAD(P)-binding domain"/>
    <property type="match status" value="1"/>
</dbReference>
<dbReference type="InterPro" id="IPR031656">
    <property type="entry name" value="DAO_C"/>
</dbReference>
<dbReference type="Gene3D" id="3.30.9.10">
    <property type="entry name" value="D-Amino Acid Oxidase, subunit A, domain 2"/>
    <property type="match status" value="1"/>
</dbReference>
<reference evidence="13 14" key="1">
    <citation type="submission" date="2023-07" db="EMBL/GenBank/DDBJ databases">
        <title>Sorghum-associated microbial communities from plants grown in Nebraska, USA.</title>
        <authorList>
            <person name="Schachtman D."/>
        </authorList>
    </citation>
    <scope>NUCLEOTIDE SEQUENCE [LARGE SCALE GENOMIC DNA]</scope>
    <source>
        <strain evidence="13 14">BE211</strain>
    </source>
</reference>
<evidence type="ECO:0000256" key="7">
    <source>
        <dbReference type="ARBA" id="ARBA00022798"/>
    </source>
</evidence>
<dbReference type="Proteomes" id="UP001258181">
    <property type="component" value="Unassembled WGS sequence"/>
</dbReference>
<evidence type="ECO:0000259" key="11">
    <source>
        <dbReference type="Pfam" id="PF01266"/>
    </source>
</evidence>
<evidence type="ECO:0000256" key="3">
    <source>
        <dbReference type="ARBA" id="ARBA00007330"/>
    </source>
</evidence>
<dbReference type="PANTHER" id="PTHR11985">
    <property type="entry name" value="GLYCEROL-3-PHOSPHATE DEHYDROGENASE"/>
    <property type="match status" value="1"/>
</dbReference>